<keyword evidence="5" id="KW-1185">Reference proteome</keyword>
<dbReference type="SUPFAM" id="SSF46894">
    <property type="entry name" value="C-terminal effector domain of the bipartite response regulators"/>
    <property type="match status" value="1"/>
</dbReference>
<dbReference type="InterPro" id="IPR016032">
    <property type="entry name" value="Sig_transdc_resp-reg_C-effctor"/>
</dbReference>
<dbReference type="PANTHER" id="PTHR16305">
    <property type="entry name" value="TESTICULAR SOLUBLE ADENYLYL CYCLASE"/>
    <property type="match status" value="1"/>
</dbReference>
<dbReference type="InterPro" id="IPR011990">
    <property type="entry name" value="TPR-like_helical_dom_sf"/>
</dbReference>
<dbReference type="RefSeq" id="WP_163918219.1">
    <property type="nucleotide sequence ID" value="NZ_AP022593.1"/>
</dbReference>
<dbReference type="CDD" id="cd06170">
    <property type="entry name" value="LuxR_C_like"/>
    <property type="match status" value="1"/>
</dbReference>
<evidence type="ECO:0000256" key="2">
    <source>
        <dbReference type="ARBA" id="ARBA00022840"/>
    </source>
</evidence>
<evidence type="ECO:0000313" key="5">
    <source>
        <dbReference type="Proteomes" id="UP000467428"/>
    </source>
</evidence>
<dbReference type="GO" id="GO:0004016">
    <property type="term" value="F:adenylate cyclase activity"/>
    <property type="evidence" value="ECO:0007669"/>
    <property type="project" value="TreeGrafter"/>
</dbReference>
<accession>A0A7I7RV54</accession>
<evidence type="ECO:0000259" key="3">
    <source>
        <dbReference type="PROSITE" id="PS50043"/>
    </source>
</evidence>
<dbReference type="SMART" id="SM00421">
    <property type="entry name" value="HTH_LUXR"/>
    <property type="match status" value="1"/>
</dbReference>
<dbReference type="InterPro" id="IPR027417">
    <property type="entry name" value="P-loop_NTPase"/>
</dbReference>
<sequence>MPSERRGPVLRGRDLECAALDELVPAQPSGARVLVLRGEAGVGKTALLEHLSAQATSYRAVHVAGVESDMELAFAGLHQLCTPLLGHLDELPPPQRDALNVAFGRGAGAAPDRFLVGLAVMSLMAAAAADRPMLCVVDDAQWLDQVSLQTLGFVARRLLAEPVVLAFAVRECPEALRGLPELEVAGLSDSVARDLLESVMVGGIDPRVRDRIVAETRGIPLAILEVPRNVSPTELAGGFWIYGKRSSTAAIEGDFVRRIQELPADTRLLLLTAAAEPVGDTALFLRAATRLGIPVDALGPAEAEGVIEFGTRMRFLHPLMRSAAYRAADLMDRRTVHEVLADVTDPRSDPDRQAWHRANAAAGPDESVAVALEESANRAQSRGGVAAAAAFLERATALTSDARLRGARAIAAAEAKREAAAPEAASDLLAIAELAQLTPLQRARVGRMRAQMDFARSRSGAPGAPRTSDAAAALLKAARQLETLDDDAARETYLESISAAMYAGRLGDPRVLTEAARAGLDAISRMPTVRRPIDLLLHGMACRIIDGPGAGSDQLRRALHSWNEHAKNDTGPVQNWPFPIVQESAAHELWDDDVLLQISTDMVRRARDAGALAVLAPALTYRAGVHVYRGELGSAADLLDEANAVTASMGHTPVKYHSLTLAAWRGVAAEAVPLMEAATAGGTAKGEGRLVGVADYNLAVLYNGLGRYEEALAAARRCCEYEDLGFYGWCLFELVEAAAHAGDTATAAAAVTLLSDRAGGSGTPWGAGVVAAARALVADDDGAGELFDHAVDLLDRAGIAPHLARTRLSYGEWLRRAGRRGDARRQLTAAHDAFTDMGAEAFAQRARRELIAAGEKVRKHPVASGDGLTAQESQIARLAADGHTNSEIAAQLFLSAHTVEWHLRKVFVKLGITSRRQLRTASWTG</sequence>
<dbReference type="KEGG" id="marz:MARA_19050"/>
<geneLocation type="plasmid" evidence="5">
    <name>pjcm18538 dna</name>
</geneLocation>
<dbReference type="Gene3D" id="1.25.40.10">
    <property type="entry name" value="Tetratricopeptide repeat domain"/>
    <property type="match status" value="1"/>
</dbReference>
<name>A0A7I7RV54_9MYCO</name>
<dbReference type="InterPro" id="IPR036388">
    <property type="entry name" value="WH-like_DNA-bd_sf"/>
</dbReference>
<dbReference type="EMBL" id="AP022593">
    <property type="protein sequence ID" value="BBY48437.1"/>
    <property type="molecule type" value="Genomic_DNA"/>
</dbReference>
<feature type="domain" description="HTH luxR-type" evidence="3">
    <location>
        <begin position="861"/>
        <end position="925"/>
    </location>
</feature>
<dbReference type="PANTHER" id="PTHR16305:SF35">
    <property type="entry name" value="TRANSCRIPTIONAL ACTIVATOR DOMAIN"/>
    <property type="match status" value="1"/>
</dbReference>
<dbReference type="SUPFAM" id="SSF52540">
    <property type="entry name" value="P-loop containing nucleoside triphosphate hydrolases"/>
    <property type="match status" value="1"/>
</dbReference>
<dbReference type="Pfam" id="PF00196">
    <property type="entry name" value="GerE"/>
    <property type="match status" value="1"/>
</dbReference>
<dbReference type="GO" id="GO:0005524">
    <property type="term" value="F:ATP binding"/>
    <property type="evidence" value="ECO:0007669"/>
    <property type="project" value="UniProtKB-KW"/>
</dbReference>
<reference evidence="4 5" key="1">
    <citation type="journal article" date="2019" name="Emerg. Microbes Infect.">
        <title>Comprehensive subspecies identification of 175 nontuberculous mycobacteria species based on 7547 genomic profiles.</title>
        <authorList>
            <person name="Matsumoto Y."/>
            <person name="Kinjo T."/>
            <person name="Motooka D."/>
            <person name="Nabeya D."/>
            <person name="Jung N."/>
            <person name="Uechi K."/>
            <person name="Horii T."/>
            <person name="Iida T."/>
            <person name="Fujita J."/>
            <person name="Nakamura S."/>
        </authorList>
    </citation>
    <scope>NUCLEOTIDE SEQUENCE [LARGE SCALE GENOMIC DNA]</scope>
    <source>
        <strain evidence="4 5">JCM 18538</strain>
    </source>
</reference>
<dbReference type="PROSITE" id="PS50043">
    <property type="entry name" value="HTH_LUXR_2"/>
    <property type="match status" value="1"/>
</dbReference>
<dbReference type="AlphaFoldDB" id="A0A7I7RV54"/>
<dbReference type="Gene3D" id="1.10.10.10">
    <property type="entry name" value="Winged helix-like DNA-binding domain superfamily/Winged helix DNA-binding domain"/>
    <property type="match status" value="1"/>
</dbReference>
<organism evidence="4 5">
    <name type="scientific">Mycolicibacterium arabiense</name>
    <dbReference type="NCBI Taxonomy" id="1286181"/>
    <lineage>
        <taxon>Bacteria</taxon>
        <taxon>Bacillati</taxon>
        <taxon>Actinomycetota</taxon>
        <taxon>Actinomycetes</taxon>
        <taxon>Mycobacteriales</taxon>
        <taxon>Mycobacteriaceae</taxon>
        <taxon>Mycolicibacterium</taxon>
    </lineage>
</organism>
<dbReference type="SUPFAM" id="SSF48452">
    <property type="entry name" value="TPR-like"/>
    <property type="match status" value="1"/>
</dbReference>
<evidence type="ECO:0000256" key="1">
    <source>
        <dbReference type="ARBA" id="ARBA00022741"/>
    </source>
</evidence>
<keyword evidence="1" id="KW-0547">Nucleotide-binding</keyword>
<dbReference type="PRINTS" id="PR00038">
    <property type="entry name" value="HTHLUXR"/>
</dbReference>
<dbReference type="Pfam" id="PF13191">
    <property type="entry name" value="AAA_16"/>
    <property type="match status" value="1"/>
</dbReference>
<dbReference type="Proteomes" id="UP000467428">
    <property type="component" value="Chromosome"/>
</dbReference>
<dbReference type="GO" id="GO:0003677">
    <property type="term" value="F:DNA binding"/>
    <property type="evidence" value="ECO:0007669"/>
    <property type="project" value="InterPro"/>
</dbReference>
<protein>
    <submittedName>
        <fullName evidence="4">Transcriptional regulator</fullName>
    </submittedName>
</protein>
<dbReference type="GO" id="GO:0005737">
    <property type="term" value="C:cytoplasm"/>
    <property type="evidence" value="ECO:0007669"/>
    <property type="project" value="TreeGrafter"/>
</dbReference>
<dbReference type="GO" id="GO:0006355">
    <property type="term" value="P:regulation of DNA-templated transcription"/>
    <property type="evidence" value="ECO:0007669"/>
    <property type="project" value="InterPro"/>
</dbReference>
<evidence type="ECO:0000313" key="4">
    <source>
        <dbReference type="EMBL" id="BBY48437.1"/>
    </source>
</evidence>
<gene>
    <name evidence="4" type="ORF">MARA_19050</name>
</gene>
<dbReference type="InterPro" id="IPR000792">
    <property type="entry name" value="Tscrpt_reg_LuxR_C"/>
</dbReference>
<keyword evidence="2" id="KW-0067">ATP-binding</keyword>
<dbReference type="InterPro" id="IPR041664">
    <property type="entry name" value="AAA_16"/>
</dbReference>
<proteinExistence type="predicted"/>